<keyword evidence="1" id="KW-0723">Serine/threonine-protein kinase</keyword>
<dbReference type="CDD" id="cd16936">
    <property type="entry name" value="HATPase_RsbW-like"/>
    <property type="match status" value="1"/>
</dbReference>
<dbReference type="Proteomes" id="UP001596263">
    <property type="component" value="Unassembled WGS sequence"/>
</dbReference>
<keyword evidence="4" id="KW-1185">Reference proteome</keyword>
<dbReference type="PANTHER" id="PTHR35526">
    <property type="entry name" value="ANTI-SIGMA-F FACTOR RSBW-RELATED"/>
    <property type="match status" value="1"/>
</dbReference>
<evidence type="ECO:0000259" key="2">
    <source>
        <dbReference type="Pfam" id="PF13581"/>
    </source>
</evidence>
<dbReference type="Pfam" id="PF13581">
    <property type="entry name" value="HATPase_c_2"/>
    <property type="match status" value="1"/>
</dbReference>
<evidence type="ECO:0000256" key="1">
    <source>
        <dbReference type="ARBA" id="ARBA00022527"/>
    </source>
</evidence>
<dbReference type="InterPro" id="IPR003594">
    <property type="entry name" value="HATPase_dom"/>
</dbReference>
<dbReference type="SUPFAM" id="SSF55874">
    <property type="entry name" value="ATPase domain of HSP90 chaperone/DNA topoisomerase II/histidine kinase"/>
    <property type="match status" value="1"/>
</dbReference>
<proteinExistence type="predicted"/>
<dbReference type="Gene3D" id="3.30.565.10">
    <property type="entry name" value="Histidine kinase-like ATPase, C-terminal domain"/>
    <property type="match status" value="1"/>
</dbReference>
<dbReference type="InterPro" id="IPR050267">
    <property type="entry name" value="Anti-sigma-factor_SerPK"/>
</dbReference>
<protein>
    <submittedName>
        <fullName evidence="3">ATP-binding protein</fullName>
    </submittedName>
</protein>
<sequence length="170" mass="18040">MTTTQAAAQQRACRRAQAGAIQGPKHNGTVLHQRIIVALRHTAAPPSDEEASRIGVVRRIAAAKLRYCGLKALVDNVMLIVSELLTNALLHSGTTEIRLDITVEGQDLCIAVHDGMAGHAVPKITDDDAESGRGLQLIDVLIRENGGCWGTSEGGATTWCRLAIPDEGTS</sequence>
<gene>
    <name evidence="3" type="ORF">ACFPQ9_42405</name>
</gene>
<keyword evidence="1" id="KW-0418">Kinase</keyword>
<dbReference type="RefSeq" id="WP_380865285.1">
    <property type="nucleotide sequence ID" value="NZ_JBHSKM010000049.1"/>
</dbReference>
<comment type="caution">
    <text evidence="3">The sequence shown here is derived from an EMBL/GenBank/DDBJ whole genome shotgun (WGS) entry which is preliminary data.</text>
</comment>
<keyword evidence="3" id="KW-0067">ATP-binding</keyword>
<dbReference type="EMBL" id="JBHSKM010000049">
    <property type="protein sequence ID" value="MFC5220479.1"/>
    <property type="molecule type" value="Genomic_DNA"/>
</dbReference>
<feature type="domain" description="Histidine kinase/HSP90-like ATPase" evidence="2">
    <location>
        <begin position="52"/>
        <end position="143"/>
    </location>
</feature>
<evidence type="ECO:0000313" key="3">
    <source>
        <dbReference type="EMBL" id="MFC5220479.1"/>
    </source>
</evidence>
<organism evidence="3 4">
    <name type="scientific">Streptomyces coerulescens</name>
    <dbReference type="NCBI Taxonomy" id="29304"/>
    <lineage>
        <taxon>Bacteria</taxon>
        <taxon>Bacillati</taxon>
        <taxon>Actinomycetota</taxon>
        <taxon>Actinomycetes</taxon>
        <taxon>Kitasatosporales</taxon>
        <taxon>Streptomycetaceae</taxon>
        <taxon>Streptomyces</taxon>
    </lineage>
</organism>
<keyword evidence="1" id="KW-0808">Transferase</keyword>
<evidence type="ECO:0000313" key="4">
    <source>
        <dbReference type="Proteomes" id="UP001596263"/>
    </source>
</evidence>
<name>A0ABW0CX06_STRCD</name>
<dbReference type="InterPro" id="IPR036890">
    <property type="entry name" value="HATPase_C_sf"/>
</dbReference>
<dbReference type="PANTHER" id="PTHR35526:SF3">
    <property type="entry name" value="ANTI-SIGMA-F FACTOR RSBW"/>
    <property type="match status" value="1"/>
</dbReference>
<accession>A0ABW0CX06</accession>
<reference evidence="4" key="1">
    <citation type="journal article" date="2019" name="Int. J. Syst. Evol. Microbiol.">
        <title>The Global Catalogue of Microorganisms (GCM) 10K type strain sequencing project: providing services to taxonomists for standard genome sequencing and annotation.</title>
        <authorList>
            <consortium name="The Broad Institute Genomics Platform"/>
            <consortium name="The Broad Institute Genome Sequencing Center for Infectious Disease"/>
            <person name="Wu L."/>
            <person name="Ma J."/>
        </authorList>
    </citation>
    <scope>NUCLEOTIDE SEQUENCE [LARGE SCALE GENOMIC DNA]</scope>
    <source>
        <strain evidence="4">KCTC 42586</strain>
    </source>
</reference>
<keyword evidence="3" id="KW-0547">Nucleotide-binding</keyword>
<dbReference type="GO" id="GO:0005524">
    <property type="term" value="F:ATP binding"/>
    <property type="evidence" value="ECO:0007669"/>
    <property type="project" value="UniProtKB-KW"/>
</dbReference>